<dbReference type="Proteomes" id="UP000235388">
    <property type="component" value="Unassembled WGS sequence"/>
</dbReference>
<evidence type="ECO:0000313" key="3">
    <source>
        <dbReference type="Proteomes" id="UP000235388"/>
    </source>
</evidence>
<dbReference type="EMBL" id="PGCJ01001125">
    <property type="protein sequence ID" value="PLW09063.1"/>
    <property type="molecule type" value="Genomic_DNA"/>
</dbReference>
<sequence length="110" mass="11848">MRGQRTACAAHRPVRPPQADVQLTFTLQKGLYRLQPPAVTSARGDRCYIGRPDRFYTDVTSVAATDLAAGGCNRYNPFGGNAPVATPNHPPMSDLWPPLTTPYVGAPEPA</sequence>
<feature type="region of interest" description="Disordered" evidence="1">
    <location>
        <begin position="89"/>
        <end position="110"/>
    </location>
</feature>
<organism evidence="2 3">
    <name type="scientific">Puccinia coronata f. sp. avenae</name>
    <dbReference type="NCBI Taxonomy" id="200324"/>
    <lineage>
        <taxon>Eukaryota</taxon>
        <taxon>Fungi</taxon>
        <taxon>Dikarya</taxon>
        <taxon>Basidiomycota</taxon>
        <taxon>Pucciniomycotina</taxon>
        <taxon>Pucciniomycetes</taxon>
        <taxon>Pucciniales</taxon>
        <taxon>Pucciniaceae</taxon>
        <taxon>Puccinia</taxon>
    </lineage>
</organism>
<comment type="caution">
    <text evidence="2">The sequence shown here is derived from an EMBL/GenBank/DDBJ whole genome shotgun (WGS) entry which is preliminary data.</text>
</comment>
<gene>
    <name evidence="2" type="ORF">PCANC_23936</name>
</gene>
<keyword evidence="3" id="KW-1185">Reference proteome</keyword>
<name>A0A2N5S742_9BASI</name>
<evidence type="ECO:0000313" key="2">
    <source>
        <dbReference type="EMBL" id="PLW09063.1"/>
    </source>
</evidence>
<dbReference type="AlphaFoldDB" id="A0A2N5S742"/>
<proteinExistence type="predicted"/>
<evidence type="ECO:0000256" key="1">
    <source>
        <dbReference type="SAM" id="MobiDB-lite"/>
    </source>
</evidence>
<accession>A0A2N5S742</accession>
<reference evidence="2 3" key="1">
    <citation type="submission" date="2017-11" db="EMBL/GenBank/DDBJ databases">
        <title>De novo assembly and phasing of dikaryotic genomes from two isolates of Puccinia coronata f. sp. avenae, the causal agent of oat crown rust.</title>
        <authorList>
            <person name="Miller M.E."/>
            <person name="Zhang Y."/>
            <person name="Omidvar V."/>
            <person name="Sperschneider J."/>
            <person name="Schwessinger B."/>
            <person name="Raley C."/>
            <person name="Palmer J.M."/>
            <person name="Garnica D."/>
            <person name="Upadhyaya N."/>
            <person name="Rathjen J."/>
            <person name="Taylor J.M."/>
            <person name="Park R.F."/>
            <person name="Dodds P.N."/>
            <person name="Hirsch C.D."/>
            <person name="Kianian S.F."/>
            <person name="Figueroa M."/>
        </authorList>
    </citation>
    <scope>NUCLEOTIDE SEQUENCE [LARGE SCALE GENOMIC DNA]</scope>
    <source>
        <strain evidence="2">12NC29</strain>
    </source>
</reference>
<protein>
    <submittedName>
        <fullName evidence="2">Uncharacterized protein</fullName>
    </submittedName>
</protein>